<evidence type="ECO:0000313" key="4">
    <source>
        <dbReference type="Proteomes" id="UP000799437"/>
    </source>
</evidence>
<dbReference type="PANTHER" id="PTHR35205:SF1">
    <property type="entry name" value="ZU5 DOMAIN-CONTAINING PROTEIN"/>
    <property type="match status" value="1"/>
</dbReference>
<feature type="domain" description="DUF7779" evidence="2">
    <location>
        <begin position="488"/>
        <end position="575"/>
    </location>
</feature>
<dbReference type="GeneID" id="54487522"/>
<reference evidence="3" key="1">
    <citation type="journal article" date="2020" name="Stud. Mycol.">
        <title>101 Dothideomycetes genomes: a test case for predicting lifestyles and emergence of pathogens.</title>
        <authorList>
            <person name="Haridas S."/>
            <person name="Albert R."/>
            <person name="Binder M."/>
            <person name="Bloem J."/>
            <person name="Labutti K."/>
            <person name="Salamov A."/>
            <person name="Andreopoulos B."/>
            <person name="Baker S."/>
            <person name="Barry K."/>
            <person name="Bills G."/>
            <person name="Bluhm B."/>
            <person name="Cannon C."/>
            <person name="Castanera R."/>
            <person name="Culley D."/>
            <person name="Daum C."/>
            <person name="Ezra D."/>
            <person name="Gonzalez J."/>
            <person name="Henrissat B."/>
            <person name="Kuo A."/>
            <person name="Liang C."/>
            <person name="Lipzen A."/>
            <person name="Lutzoni F."/>
            <person name="Magnuson J."/>
            <person name="Mondo S."/>
            <person name="Nolan M."/>
            <person name="Ohm R."/>
            <person name="Pangilinan J."/>
            <person name="Park H.-J."/>
            <person name="Ramirez L."/>
            <person name="Alfaro M."/>
            <person name="Sun H."/>
            <person name="Tritt A."/>
            <person name="Yoshinaga Y."/>
            <person name="Zwiers L.-H."/>
            <person name="Turgeon B."/>
            <person name="Goodwin S."/>
            <person name="Spatafora J."/>
            <person name="Crous P."/>
            <person name="Grigoriev I."/>
        </authorList>
    </citation>
    <scope>NUCLEOTIDE SEQUENCE</scope>
    <source>
        <strain evidence="3">CBS 121739</strain>
    </source>
</reference>
<dbReference type="Pfam" id="PF00931">
    <property type="entry name" value="NB-ARC"/>
    <property type="match status" value="1"/>
</dbReference>
<dbReference type="GO" id="GO:0043531">
    <property type="term" value="F:ADP binding"/>
    <property type="evidence" value="ECO:0007669"/>
    <property type="project" value="InterPro"/>
</dbReference>
<dbReference type="InterPro" id="IPR002182">
    <property type="entry name" value="NB-ARC"/>
</dbReference>
<evidence type="ECO:0000259" key="1">
    <source>
        <dbReference type="Pfam" id="PF00931"/>
    </source>
</evidence>
<dbReference type="SUPFAM" id="SSF52540">
    <property type="entry name" value="P-loop containing nucleoside triphosphate hydrolases"/>
    <property type="match status" value="1"/>
</dbReference>
<name>A0A6A6WIY6_9PEZI</name>
<feature type="domain" description="NB-ARC" evidence="1">
    <location>
        <begin position="267"/>
        <end position="398"/>
    </location>
</feature>
<dbReference type="Pfam" id="PF25000">
    <property type="entry name" value="DUF7779"/>
    <property type="match status" value="1"/>
</dbReference>
<gene>
    <name evidence="3" type="ORF">EJ05DRAFT_496932</name>
</gene>
<sequence length="960" mass="109001">MAASSLEHLLCSQWDSVVCECTEQQESVDLRQVEDHKSWDAVQNQLQEMGGDQGLALLSRSLLEVQDFANICMHKASMNIDCSIIWGYMWLVLKIIHETKTGAHVLPILQDITQKIGLFTNYVAGTSALTVGMKGFCVDIGVALLQFLSHLLKFMRNNTVHTIRGHISPIEWQPLDKQYSSSCRQVHDVISCMEMLLNFARRPKPARDVGNGREINDLLAPMRRSLMWQEPAKLPCIILPSARTPKLFDRTEVTRSIEERFKSGIPEQSLQSLAIHGLGGVGKSTAALGYAETKLQQGELDAVFWVHGENESSIKQSFTDIALRLKLPDAQQGDHDGNRVMVLHWLQRTQSRWLLVFDNAEVADLIREYWPLSGRGQILITTRSSPMAYELTNNLIEVSNWNDEIGLKFLLHLLSRDIATDLEEKETASASELSERLSGHALTISAMAGLIHRHACSITEFMAFYDRYPGQVSGISANRSINAVWELSFKSLDSESRVLLGAMSFLKPDSIPQDLLEPQTTEYLDESIIFAQDKSRFSNAAENLINAALVKHDRHSRTFSIHRLVQKAFRMFLSPIERHDAFKNAATLTFKAFPDPRRGGTAGPISLYDTWDQCATYFLHVISLKDRFREEIHLNPQFTALPLYCRLNNSCQRYLLEINSLDELGDLVDVNTMALDTLPSEGRTVNLYGSLTSHHGQLLMRLGHPHEAVIWLKKSYEMRSHDVPWNPRESSAAAINVAAALATSNHFTESLRWYKLGYEHFMEWSLRQHDNKAVMSPTIRIEMGLCLYWLNDVDAARDQLSLALTHIESTTPYNWARAAGAHFGLGTVDRRERKFDTAEWHFLEAQNLWLKGDQMRTHPMYAACSYRLGCVAMEQGDITAAIKHLHDAMRQTGKSSHIMTAEHMRVLFKLAEALEQDPRSTRESISIREEAECLLRRRVPNIEDPGSEKIYDSFVCIEWR</sequence>
<evidence type="ECO:0000259" key="2">
    <source>
        <dbReference type="Pfam" id="PF25000"/>
    </source>
</evidence>
<evidence type="ECO:0000313" key="3">
    <source>
        <dbReference type="EMBL" id="KAF2762060.1"/>
    </source>
</evidence>
<dbReference type="PANTHER" id="PTHR35205">
    <property type="entry name" value="NB-ARC AND TPR DOMAIN PROTEIN"/>
    <property type="match status" value="1"/>
</dbReference>
<dbReference type="RefSeq" id="XP_033604511.1">
    <property type="nucleotide sequence ID" value="XM_033746468.1"/>
</dbReference>
<proteinExistence type="predicted"/>
<dbReference type="Proteomes" id="UP000799437">
    <property type="component" value="Unassembled WGS sequence"/>
</dbReference>
<dbReference type="InterPro" id="IPR027417">
    <property type="entry name" value="P-loop_NTPase"/>
</dbReference>
<dbReference type="EMBL" id="ML996566">
    <property type="protein sequence ID" value="KAF2762060.1"/>
    <property type="molecule type" value="Genomic_DNA"/>
</dbReference>
<dbReference type="AlphaFoldDB" id="A0A6A6WIY6"/>
<dbReference type="Gene3D" id="3.40.50.300">
    <property type="entry name" value="P-loop containing nucleotide triphosphate hydrolases"/>
    <property type="match status" value="1"/>
</dbReference>
<organism evidence="3 4">
    <name type="scientific">Pseudovirgaria hyperparasitica</name>
    <dbReference type="NCBI Taxonomy" id="470096"/>
    <lineage>
        <taxon>Eukaryota</taxon>
        <taxon>Fungi</taxon>
        <taxon>Dikarya</taxon>
        <taxon>Ascomycota</taxon>
        <taxon>Pezizomycotina</taxon>
        <taxon>Dothideomycetes</taxon>
        <taxon>Dothideomycetes incertae sedis</taxon>
        <taxon>Acrospermales</taxon>
        <taxon>Acrospermaceae</taxon>
        <taxon>Pseudovirgaria</taxon>
    </lineage>
</organism>
<dbReference type="OrthoDB" id="5394701at2759"/>
<keyword evidence="4" id="KW-1185">Reference proteome</keyword>
<dbReference type="InterPro" id="IPR011990">
    <property type="entry name" value="TPR-like_helical_dom_sf"/>
</dbReference>
<dbReference type="SUPFAM" id="SSF48452">
    <property type="entry name" value="TPR-like"/>
    <property type="match status" value="1"/>
</dbReference>
<dbReference type="Gene3D" id="1.25.40.10">
    <property type="entry name" value="Tetratricopeptide repeat domain"/>
    <property type="match status" value="1"/>
</dbReference>
<dbReference type="InterPro" id="IPR056681">
    <property type="entry name" value="DUF7779"/>
</dbReference>
<accession>A0A6A6WIY6</accession>
<protein>
    <submittedName>
        <fullName evidence="3">Uncharacterized protein</fullName>
    </submittedName>
</protein>